<feature type="domain" description="Fungal lipase-type" evidence="2">
    <location>
        <begin position="83"/>
        <end position="217"/>
    </location>
</feature>
<dbReference type="AlphaFoldDB" id="A0AAF3EGH4"/>
<feature type="chain" id="PRO_5042053062" description="Fungal lipase-type domain-containing protein" evidence="1">
    <location>
        <begin position="23"/>
        <end position="297"/>
    </location>
</feature>
<name>A0AAF3EGH4_9BILA</name>
<sequence length="297" mass="33955">MFSRFGIEFLVALLQFFGSTLGDFDVHLARRALDFAAASYSEDPWKCVGKYNGTVMFRTAIPCDWLKDECWAIVTNDTEWVTVAFSGTRSRWQLFLELFETMGEPKKKLRCGGSVQHYFFIALQSIWPSMEHALRKILKTRTSRNVLFTGHSLGGALTAIASTTFAFRHPSVNVSMYTFGEPRVGNAEFAAAHDRLVEESWRVVHRRDLVAHIPYCYEHLWSRSCGQLANHGPWHHGTEVWFPGNMTNGGLYRICRGTPLNEDDTCSNSAYLRFNIDDHRYYFEKEVSTHGDLGCPE</sequence>
<organism evidence="3 4">
    <name type="scientific">Mesorhabditis belari</name>
    <dbReference type="NCBI Taxonomy" id="2138241"/>
    <lineage>
        <taxon>Eukaryota</taxon>
        <taxon>Metazoa</taxon>
        <taxon>Ecdysozoa</taxon>
        <taxon>Nematoda</taxon>
        <taxon>Chromadorea</taxon>
        <taxon>Rhabditida</taxon>
        <taxon>Rhabditina</taxon>
        <taxon>Rhabditomorpha</taxon>
        <taxon>Rhabditoidea</taxon>
        <taxon>Rhabditidae</taxon>
        <taxon>Mesorhabditinae</taxon>
        <taxon>Mesorhabditis</taxon>
    </lineage>
</organism>
<keyword evidence="1" id="KW-0732">Signal</keyword>
<dbReference type="InterPro" id="IPR029058">
    <property type="entry name" value="AB_hydrolase_fold"/>
</dbReference>
<evidence type="ECO:0000256" key="1">
    <source>
        <dbReference type="SAM" id="SignalP"/>
    </source>
</evidence>
<dbReference type="PANTHER" id="PTHR45908:SF19">
    <property type="entry name" value="FUNGAL LIPASE-LIKE DOMAIN-CONTAINING PROTEIN"/>
    <property type="match status" value="1"/>
</dbReference>
<evidence type="ECO:0000313" key="4">
    <source>
        <dbReference type="WBParaSite" id="MBELARI_LOCUS13066"/>
    </source>
</evidence>
<protein>
    <recommendedName>
        <fullName evidence="2">Fungal lipase-type domain-containing protein</fullName>
    </recommendedName>
</protein>
<dbReference type="CDD" id="cd00519">
    <property type="entry name" value="Lipase_3"/>
    <property type="match status" value="1"/>
</dbReference>
<dbReference type="Proteomes" id="UP000887575">
    <property type="component" value="Unassembled WGS sequence"/>
</dbReference>
<accession>A0AAF3EGH4</accession>
<dbReference type="WBParaSite" id="MBELARI_LOCUS13066">
    <property type="protein sequence ID" value="MBELARI_LOCUS13066"/>
    <property type="gene ID" value="MBELARI_LOCUS13066"/>
</dbReference>
<feature type="signal peptide" evidence="1">
    <location>
        <begin position="1"/>
        <end position="22"/>
    </location>
</feature>
<dbReference type="Pfam" id="PF01764">
    <property type="entry name" value="Lipase_3"/>
    <property type="match status" value="1"/>
</dbReference>
<dbReference type="SUPFAM" id="SSF53474">
    <property type="entry name" value="alpha/beta-Hydrolases"/>
    <property type="match status" value="1"/>
</dbReference>
<keyword evidence="3" id="KW-1185">Reference proteome</keyword>
<dbReference type="PANTHER" id="PTHR45908">
    <property type="entry name" value="PROTEIN CBG11750-RELATED"/>
    <property type="match status" value="1"/>
</dbReference>
<reference evidence="4" key="1">
    <citation type="submission" date="2024-02" db="UniProtKB">
        <authorList>
            <consortium name="WormBaseParasite"/>
        </authorList>
    </citation>
    <scope>IDENTIFICATION</scope>
</reference>
<evidence type="ECO:0000313" key="3">
    <source>
        <dbReference type="Proteomes" id="UP000887575"/>
    </source>
</evidence>
<dbReference type="Gene3D" id="3.40.50.1820">
    <property type="entry name" value="alpha/beta hydrolase"/>
    <property type="match status" value="1"/>
</dbReference>
<dbReference type="GO" id="GO:0006629">
    <property type="term" value="P:lipid metabolic process"/>
    <property type="evidence" value="ECO:0007669"/>
    <property type="project" value="InterPro"/>
</dbReference>
<evidence type="ECO:0000259" key="2">
    <source>
        <dbReference type="Pfam" id="PF01764"/>
    </source>
</evidence>
<dbReference type="InterPro" id="IPR002921">
    <property type="entry name" value="Fungal_lipase-type"/>
</dbReference>
<proteinExistence type="predicted"/>